<dbReference type="HOGENOM" id="CLU_2943500_0_0_1"/>
<name>D5GAE4_TUBMM</name>
<evidence type="ECO:0000256" key="1">
    <source>
        <dbReference type="SAM" id="Phobius"/>
    </source>
</evidence>
<keyword evidence="3" id="KW-1185">Reference proteome</keyword>
<dbReference type="AlphaFoldDB" id="D5GAE4"/>
<proteinExistence type="predicted"/>
<keyword evidence="1" id="KW-0812">Transmembrane</keyword>
<dbReference type="RefSeq" id="XP_002837210.1">
    <property type="nucleotide sequence ID" value="XM_002837164.1"/>
</dbReference>
<keyword evidence="1" id="KW-0472">Membrane</keyword>
<evidence type="ECO:0000313" key="2">
    <source>
        <dbReference type="EMBL" id="CAZ81401.1"/>
    </source>
</evidence>
<accession>D5GAE4</accession>
<protein>
    <submittedName>
        <fullName evidence="2">(Perigord truffle) hypothetical protein</fullName>
    </submittedName>
</protein>
<organism evidence="2 3">
    <name type="scientific">Tuber melanosporum (strain Mel28)</name>
    <name type="common">Perigord black truffle</name>
    <dbReference type="NCBI Taxonomy" id="656061"/>
    <lineage>
        <taxon>Eukaryota</taxon>
        <taxon>Fungi</taxon>
        <taxon>Dikarya</taxon>
        <taxon>Ascomycota</taxon>
        <taxon>Pezizomycotina</taxon>
        <taxon>Pezizomycetes</taxon>
        <taxon>Pezizales</taxon>
        <taxon>Tuberaceae</taxon>
        <taxon>Tuber</taxon>
    </lineage>
</organism>
<dbReference type="InParanoid" id="D5GAE4"/>
<evidence type="ECO:0000313" key="3">
    <source>
        <dbReference type="Proteomes" id="UP000006911"/>
    </source>
</evidence>
<dbReference type="EMBL" id="FN430075">
    <property type="protein sequence ID" value="CAZ81401.1"/>
    <property type="molecule type" value="Genomic_DNA"/>
</dbReference>
<dbReference type="KEGG" id="tml:GSTUM_00005128001"/>
<sequence length="60" mass="7437">MVISRLTRRVIRWFREIRGTLLVPSLMIPPWIKRFLLLITLFLRPINWLMISLILWGYWK</sequence>
<feature type="transmembrane region" description="Helical" evidence="1">
    <location>
        <begin position="35"/>
        <end position="59"/>
    </location>
</feature>
<keyword evidence="1" id="KW-1133">Transmembrane helix</keyword>
<dbReference type="GeneID" id="9187099"/>
<dbReference type="Proteomes" id="UP000006911">
    <property type="component" value="Unassembled WGS sequence"/>
</dbReference>
<gene>
    <name evidence="2" type="ORF">GSTUM_00005128001</name>
</gene>
<reference evidence="2 3" key="1">
    <citation type="journal article" date="2010" name="Nature">
        <title>Perigord black truffle genome uncovers evolutionary origins and mechanisms of symbiosis.</title>
        <authorList>
            <person name="Martin F."/>
            <person name="Kohler A."/>
            <person name="Murat C."/>
            <person name="Balestrini R."/>
            <person name="Coutinho P.M."/>
            <person name="Jaillon O."/>
            <person name="Montanini B."/>
            <person name="Morin E."/>
            <person name="Noel B."/>
            <person name="Percudani R."/>
            <person name="Porcel B."/>
            <person name="Rubini A."/>
            <person name="Amicucci A."/>
            <person name="Amselem J."/>
            <person name="Anthouard V."/>
            <person name="Arcioni S."/>
            <person name="Artiguenave F."/>
            <person name="Aury J.M."/>
            <person name="Ballario P."/>
            <person name="Bolchi A."/>
            <person name="Brenna A."/>
            <person name="Brun A."/>
            <person name="Buee M."/>
            <person name="Cantarel B."/>
            <person name="Chevalier G."/>
            <person name="Couloux A."/>
            <person name="Da Silva C."/>
            <person name="Denoeud F."/>
            <person name="Duplessis S."/>
            <person name="Ghignone S."/>
            <person name="Hilselberger B."/>
            <person name="Iotti M."/>
            <person name="Marcais B."/>
            <person name="Mello A."/>
            <person name="Miranda M."/>
            <person name="Pacioni G."/>
            <person name="Quesneville H."/>
            <person name="Riccioni C."/>
            <person name="Ruotolo R."/>
            <person name="Splivallo R."/>
            <person name="Stocchi V."/>
            <person name="Tisserant E."/>
            <person name="Viscomi A.R."/>
            <person name="Zambonelli A."/>
            <person name="Zampieri E."/>
            <person name="Henrissat B."/>
            <person name="Lebrun M.H."/>
            <person name="Paolocci F."/>
            <person name="Bonfante P."/>
            <person name="Ottonello S."/>
            <person name="Wincker P."/>
        </authorList>
    </citation>
    <scope>NUCLEOTIDE SEQUENCE [LARGE SCALE GENOMIC DNA]</scope>
    <source>
        <strain evidence="2 3">Mel28</strain>
    </source>
</reference>